<reference evidence="2 3" key="1">
    <citation type="submission" date="2020-03" db="EMBL/GenBank/DDBJ databases">
        <title>Complete genome sequence of Shewanella sp.</title>
        <authorList>
            <person name="Kim Y.-S."/>
            <person name="Kim S.-J."/>
            <person name="Jung H.-K."/>
            <person name="Kim K.-H."/>
        </authorList>
    </citation>
    <scope>NUCLEOTIDE SEQUENCE [LARGE SCALE GENOMIC DNA]</scope>
    <source>
        <strain evidence="2 3">PN3F2</strain>
    </source>
</reference>
<sequence>MSALFEQNIAIISKRWPQIAQHLMQTSFEHFDAQLVTGQTQTIRVDGVQLSSRHDRMAEASLFIDTLPKAATNISLYGIGMGDVASLLIDNLAIQQINVYPLNMALLALLLTYTDQREWLEDARVNLMPSTDPFAIRSPYIASTPDLQLADDKNAATRDLLMLENHREFSNRHHLDKDPEIEQRLADNLAFVRQDQDAAILTDLYPNRDVFVIGAGPTLEQFYDYILNQHCSAKPPLIIAVDTAFKALAHHGITPDIVVSIDAKITPAHLPVTVLDSVKLVYFPRVMTSVLNAWPGKRFAAYSQTSMYKTLNKQHPKLRLFCNGSVIHPAVDLAIKMQPSSITLFGCDFCYANNKTHAFWNDGDLGPKVSVSKKHLIENGQGEKVTTDLNFRGYLRSLEQLIHQHPEIDFYQSSPQSAKLQGVSLLSL</sequence>
<feature type="domain" description="6-hydroxymethylpterin diphosphokinase MptE-like" evidence="1">
    <location>
        <begin position="184"/>
        <end position="353"/>
    </location>
</feature>
<gene>
    <name evidence="2" type="ORF">HBH39_05010</name>
</gene>
<dbReference type="Pfam" id="PF01973">
    <property type="entry name" value="MptE-like"/>
    <property type="match status" value="1"/>
</dbReference>
<protein>
    <submittedName>
        <fullName evidence="2">DUF115 domain-containing protein</fullName>
    </submittedName>
</protein>
<organism evidence="2 3">
    <name type="scientific">Shewanella aestuarii</name>
    <dbReference type="NCBI Taxonomy" id="1028752"/>
    <lineage>
        <taxon>Bacteria</taxon>
        <taxon>Pseudomonadati</taxon>
        <taxon>Pseudomonadota</taxon>
        <taxon>Gammaproteobacteria</taxon>
        <taxon>Alteromonadales</taxon>
        <taxon>Shewanellaceae</taxon>
        <taxon>Shewanella</taxon>
    </lineage>
</organism>
<dbReference type="Proteomes" id="UP000502608">
    <property type="component" value="Chromosome"/>
</dbReference>
<evidence type="ECO:0000259" key="1">
    <source>
        <dbReference type="Pfam" id="PF01973"/>
    </source>
</evidence>
<dbReference type="KEGG" id="saes:HBH39_05010"/>
<name>A0A6G9QIP7_9GAMM</name>
<dbReference type="RefSeq" id="WP_167676163.1">
    <property type="nucleotide sequence ID" value="NZ_CP050313.1"/>
</dbReference>
<evidence type="ECO:0000313" key="2">
    <source>
        <dbReference type="EMBL" id="QIR13937.1"/>
    </source>
</evidence>
<proteinExistence type="predicted"/>
<dbReference type="AlphaFoldDB" id="A0A6G9QIP7"/>
<dbReference type="PANTHER" id="PTHR41786">
    <property type="entry name" value="MOTILITY ACCESSORY FACTOR MAF"/>
    <property type="match status" value="1"/>
</dbReference>
<dbReference type="InterPro" id="IPR002826">
    <property type="entry name" value="MptE-like"/>
</dbReference>
<evidence type="ECO:0000313" key="3">
    <source>
        <dbReference type="Proteomes" id="UP000502608"/>
    </source>
</evidence>
<dbReference type="EMBL" id="CP050313">
    <property type="protein sequence ID" value="QIR13937.1"/>
    <property type="molecule type" value="Genomic_DNA"/>
</dbReference>
<keyword evidence="3" id="KW-1185">Reference proteome</keyword>
<accession>A0A6G9QIP7</accession>
<dbReference type="PANTHER" id="PTHR41786:SF1">
    <property type="entry name" value="6-HYDROXYMETHYLPTERIN DIPHOSPHOKINASE MPTE-LIKE DOMAIN-CONTAINING PROTEIN"/>
    <property type="match status" value="1"/>
</dbReference>